<keyword evidence="4" id="KW-1185">Reference proteome</keyword>
<proteinExistence type="predicted"/>
<evidence type="ECO:0000313" key="4">
    <source>
        <dbReference type="Proteomes" id="UP000006135"/>
    </source>
</evidence>
<dbReference type="EMBL" id="CP002574">
    <property type="protein sequence ID" value="AEK59766.1"/>
    <property type="molecule type" value="Genomic_DNA"/>
</dbReference>
<evidence type="ECO:0000259" key="1">
    <source>
        <dbReference type="Pfam" id="PF09722"/>
    </source>
</evidence>
<dbReference type="AlphaFoldDB" id="F9ZUE7"/>
<dbReference type="GO" id="GO:0003677">
    <property type="term" value="F:DNA binding"/>
    <property type="evidence" value="ECO:0007669"/>
    <property type="project" value="InterPro"/>
</dbReference>
<accession>F9ZUE7</accession>
<sequence length="158" mass="17347">MDKSGVSCGSAYAGKAGEFRIFYLRSVASLAEEAQRGVQAGEIVRVGRAMGRPNDYVFRVLRFSPATAKRKLKKAERMSPEQSERVLGLERIIGLVEVMLEKSDVPSESFDAPVWVANWLDRPCPALGNKCPAEYMGTRMGQELVEGILAQMQSGAYA</sequence>
<feature type="domain" description="Antitoxin Xre/MbcA/ParS-like toxin-binding" evidence="1">
    <location>
        <begin position="110"/>
        <end position="155"/>
    </location>
</feature>
<dbReference type="InterPro" id="IPR024467">
    <property type="entry name" value="Xre/MbcA/ParS-like_toxin-bd"/>
</dbReference>
<name>F9ZUE7_ACICS</name>
<feature type="domain" description="Antitoxin Xre-like helix-turn-helix" evidence="2">
    <location>
        <begin position="30"/>
        <end position="89"/>
    </location>
</feature>
<geneLocation type="plasmid" evidence="3 4">
    <name>megaplasmid</name>
</geneLocation>
<organism evidence="3 4">
    <name type="scientific">Acidithiobacillus caldus (strain SM-1)</name>
    <dbReference type="NCBI Taxonomy" id="990288"/>
    <lineage>
        <taxon>Bacteria</taxon>
        <taxon>Pseudomonadati</taxon>
        <taxon>Pseudomonadota</taxon>
        <taxon>Acidithiobacillia</taxon>
        <taxon>Acidithiobacillales</taxon>
        <taxon>Acidithiobacillaceae</taxon>
        <taxon>Acidithiobacillus</taxon>
    </lineage>
</organism>
<dbReference type="HOGENOM" id="CLU_109353_0_0_6"/>
<dbReference type="Pfam" id="PF20432">
    <property type="entry name" value="Xre-like-HTH"/>
    <property type="match status" value="1"/>
</dbReference>
<evidence type="ECO:0000259" key="2">
    <source>
        <dbReference type="Pfam" id="PF20432"/>
    </source>
</evidence>
<gene>
    <name evidence="3" type="ordered locus">Atc_m235</name>
</gene>
<reference evidence="3 4" key="1">
    <citation type="journal article" date="2011" name="J. Genet. Genomics">
        <title>Unraveling the Acidithiobacillus caldus complete genome and its central metabolisms for carbon assimilation.</title>
        <authorList>
            <person name="You X.Y."/>
            <person name="Guo X."/>
            <person name="Zheng H.J."/>
            <person name="Zhang M.J."/>
            <person name="Liu L.J."/>
            <person name="Zhu Y.Q."/>
            <person name="Zhu B."/>
            <person name="Wang S.Y."/>
            <person name="Zhao G.P."/>
            <person name="Poetsch A."/>
            <person name="Jiang C.Y."/>
            <person name="Liu S.J."/>
        </authorList>
    </citation>
    <scope>NUCLEOTIDE SEQUENCE [LARGE SCALE GENOMIC DNA]</scope>
    <source>
        <strain evidence="3 4">SM-1</strain>
        <plasmid evidence="4">Plasmid megaplasmid</plasmid>
    </source>
</reference>
<dbReference type="InterPro" id="IPR046847">
    <property type="entry name" value="Xre-like_HTH"/>
</dbReference>
<dbReference type="Proteomes" id="UP000006135">
    <property type="component" value="Plasmid megaplasmid"/>
</dbReference>
<dbReference type="KEGG" id="acu:Atc_m235"/>
<keyword evidence="3" id="KW-0614">Plasmid</keyword>
<protein>
    <submittedName>
        <fullName evidence="3">Uncharacterized protein</fullName>
    </submittedName>
</protein>
<dbReference type="Pfam" id="PF09722">
    <property type="entry name" value="Xre_MbcA_ParS_C"/>
    <property type="match status" value="1"/>
</dbReference>
<evidence type="ECO:0000313" key="3">
    <source>
        <dbReference type="EMBL" id="AEK59766.1"/>
    </source>
</evidence>